<reference evidence="3" key="1">
    <citation type="submission" date="2021-02" db="EMBL/GenBank/DDBJ databases">
        <authorList>
            <person name="Nowell W R."/>
        </authorList>
    </citation>
    <scope>NUCLEOTIDE SEQUENCE</scope>
</reference>
<dbReference type="Pfam" id="PF12366">
    <property type="entry name" value="Casc1_C"/>
    <property type="match status" value="1"/>
</dbReference>
<feature type="region of interest" description="Disordered" evidence="1">
    <location>
        <begin position="84"/>
        <end position="111"/>
    </location>
</feature>
<gene>
    <name evidence="3" type="ORF">OKA104_LOCUS44347</name>
</gene>
<evidence type="ECO:0000259" key="2">
    <source>
        <dbReference type="Pfam" id="PF12366"/>
    </source>
</evidence>
<dbReference type="InterPro" id="IPR023247">
    <property type="entry name" value="IC97/Dnai7-like"/>
</dbReference>
<dbReference type="PANTHER" id="PTHR20929:SF11">
    <property type="entry name" value="DYNEIN AXONEMAL INTERMEDIATE CHAIN 7"/>
    <property type="match status" value="1"/>
</dbReference>
<dbReference type="InterPro" id="IPR022110">
    <property type="entry name" value="CASC1_C"/>
</dbReference>
<dbReference type="EMBL" id="CAJOAY010013401">
    <property type="protein sequence ID" value="CAF4265076.1"/>
    <property type="molecule type" value="Genomic_DNA"/>
</dbReference>
<dbReference type="Proteomes" id="UP000663881">
    <property type="component" value="Unassembled WGS sequence"/>
</dbReference>
<dbReference type="PRINTS" id="PR02043">
    <property type="entry name" value="CANCERSCCP1"/>
</dbReference>
<comment type="caution">
    <text evidence="3">The sequence shown here is derived from an EMBL/GenBank/DDBJ whole genome shotgun (WGS) entry which is preliminary data.</text>
</comment>
<organism evidence="3 4">
    <name type="scientific">Adineta steineri</name>
    <dbReference type="NCBI Taxonomy" id="433720"/>
    <lineage>
        <taxon>Eukaryota</taxon>
        <taxon>Metazoa</taxon>
        <taxon>Spiralia</taxon>
        <taxon>Gnathifera</taxon>
        <taxon>Rotifera</taxon>
        <taxon>Eurotatoria</taxon>
        <taxon>Bdelloidea</taxon>
        <taxon>Adinetida</taxon>
        <taxon>Adinetidae</taxon>
        <taxon>Adineta</taxon>
    </lineage>
</organism>
<proteinExistence type="predicted"/>
<dbReference type="PANTHER" id="PTHR20929">
    <property type="entry name" value="LUNG ADENOMA SUSCEPTIBILITY 1-RELATED"/>
    <property type="match status" value="1"/>
</dbReference>
<dbReference type="GO" id="GO:0008017">
    <property type="term" value="F:microtubule binding"/>
    <property type="evidence" value="ECO:0007669"/>
    <property type="project" value="TreeGrafter"/>
</dbReference>
<evidence type="ECO:0000313" key="3">
    <source>
        <dbReference type="EMBL" id="CAF4265076.1"/>
    </source>
</evidence>
<dbReference type="GO" id="GO:0048487">
    <property type="term" value="F:beta-tubulin binding"/>
    <property type="evidence" value="ECO:0007669"/>
    <property type="project" value="TreeGrafter"/>
</dbReference>
<sequence>MFKEFFPLSKKFTADLILEELADESVIDLRSHWPVLPLIQVNLYNIPPQPKKVQEWTIMQVDDDNVLVRYPYPSDPMLAKRFYEEHASSNKNKGTETDSEKPKMDLKMEDPMDPSMTLDGTMIANNPEVRKMFLAAALKQESAIVLKYKIPTDVYVTEKPLLARWIEDRNHWKQEGFVDYEYAPDTRMISFKTYDFGTYALLNDRHAHMPFQSWRMRPKAVNNILFTLNTQSFEIIFEIR</sequence>
<feature type="domain" description="CASC1 C-terminal" evidence="2">
    <location>
        <begin position="170"/>
        <end position="239"/>
    </location>
</feature>
<dbReference type="GO" id="GO:0005930">
    <property type="term" value="C:axoneme"/>
    <property type="evidence" value="ECO:0007669"/>
    <property type="project" value="TreeGrafter"/>
</dbReference>
<evidence type="ECO:0000313" key="4">
    <source>
        <dbReference type="Proteomes" id="UP000663881"/>
    </source>
</evidence>
<feature type="non-terminal residue" evidence="3">
    <location>
        <position position="1"/>
    </location>
</feature>
<name>A0A820FT32_9BILA</name>
<dbReference type="AlphaFoldDB" id="A0A820FT32"/>
<accession>A0A820FT32</accession>
<protein>
    <recommendedName>
        <fullName evidence="2">CASC1 C-terminal domain-containing protein</fullName>
    </recommendedName>
</protein>
<evidence type="ECO:0000256" key="1">
    <source>
        <dbReference type="SAM" id="MobiDB-lite"/>
    </source>
</evidence>
<feature type="compositionally biased region" description="Basic and acidic residues" evidence="1">
    <location>
        <begin position="84"/>
        <end position="110"/>
    </location>
</feature>